<gene>
    <name evidence="1" type="ORF">OCK74_19000</name>
</gene>
<sequence>MVNVWLLVLVFMGFTGKIQGLQTPGLDRMANTFKKQSTTAMIIDIKEPINK</sequence>
<comment type="caution">
    <text evidence="1">The sequence shown here is derived from an EMBL/GenBank/DDBJ whole genome shotgun (WGS) entry which is preliminary data.</text>
</comment>
<evidence type="ECO:0000313" key="1">
    <source>
        <dbReference type="EMBL" id="MCU7551217.1"/>
    </source>
</evidence>
<protein>
    <submittedName>
        <fullName evidence="1">Uncharacterized protein</fullName>
    </submittedName>
</protein>
<dbReference type="Proteomes" id="UP001155483">
    <property type="component" value="Unassembled WGS sequence"/>
</dbReference>
<dbReference type="AlphaFoldDB" id="A0A9X2XYL2"/>
<reference evidence="1" key="1">
    <citation type="submission" date="2022-09" db="EMBL/GenBank/DDBJ databases">
        <authorList>
            <person name="Yuan C."/>
            <person name="Ke Z."/>
        </authorList>
    </citation>
    <scope>NUCLEOTIDE SEQUENCE</scope>
    <source>
        <strain evidence="1">LB-8</strain>
    </source>
</reference>
<evidence type="ECO:0000313" key="2">
    <source>
        <dbReference type="Proteomes" id="UP001155483"/>
    </source>
</evidence>
<proteinExistence type="predicted"/>
<name>A0A9X2XYL2_9BACT</name>
<dbReference type="EMBL" id="JAOTIF010000018">
    <property type="protein sequence ID" value="MCU7551217.1"/>
    <property type="molecule type" value="Genomic_DNA"/>
</dbReference>
<keyword evidence="2" id="KW-1185">Reference proteome</keyword>
<organism evidence="1 2">
    <name type="scientific">Paraflavisolibacter caeni</name>
    <dbReference type="NCBI Taxonomy" id="2982496"/>
    <lineage>
        <taxon>Bacteria</taxon>
        <taxon>Pseudomonadati</taxon>
        <taxon>Bacteroidota</taxon>
        <taxon>Chitinophagia</taxon>
        <taxon>Chitinophagales</taxon>
        <taxon>Chitinophagaceae</taxon>
        <taxon>Paraflavisolibacter</taxon>
    </lineage>
</organism>
<reference evidence="1" key="2">
    <citation type="submission" date="2023-04" db="EMBL/GenBank/DDBJ databases">
        <title>Paracnuella aquatica gen. nov., sp. nov., a member of the family Chitinophagaceae isolated from a hot spring.</title>
        <authorList>
            <person name="Wang C."/>
        </authorList>
    </citation>
    <scope>NUCLEOTIDE SEQUENCE</scope>
    <source>
        <strain evidence="1">LB-8</strain>
    </source>
</reference>
<dbReference type="RefSeq" id="WP_279298656.1">
    <property type="nucleotide sequence ID" value="NZ_JAOTIF010000018.1"/>
</dbReference>
<accession>A0A9X2XYL2</accession>